<feature type="modified residue" description="4-aspartylphosphate" evidence="1">
    <location>
        <position position="52"/>
    </location>
</feature>
<reference evidence="3" key="1">
    <citation type="journal article" date="2014" name="Int. J. Syst. Evol. Microbiol.">
        <title>Complete genome sequence of Corynebacterium casei LMG S-19264T (=DSM 44701T), isolated from a smear-ripened cheese.</title>
        <authorList>
            <consortium name="US DOE Joint Genome Institute (JGI-PGF)"/>
            <person name="Walter F."/>
            <person name="Albersmeier A."/>
            <person name="Kalinowski J."/>
            <person name="Ruckert C."/>
        </authorList>
    </citation>
    <scope>NUCLEOTIDE SEQUENCE</scope>
    <source>
        <strain evidence="3">VKM B-2347</strain>
    </source>
</reference>
<comment type="caution">
    <text evidence="3">The sequence shown here is derived from an EMBL/GenBank/DDBJ whole genome shotgun (WGS) entry which is preliminary data.</text>
</comment>
<evidence type="ECO:0000313" key="3">
    <source>
        <dbReference type="EMBL" id="GLK69169.1"/>
    </source>
</evidence>
<dbReference type="InterPro" id="IPR011006">
    <property type="entry name" value="CheY-like_superfamily"/>
</dbReference>
<keyword evidence="1" id="KW-0597">Phosphoprotein</keyword>
<evidence type="ECO:0000259" key="2">
    <source>
        <dbReference type="PROSITE" id="PS50110"/>
    </source>
</evidence>
<accession>A0A9W6J4G1</accession>
<dbReference type="RefSeq" id="WP_271169398.1">
    <property type="nucleotide sequence ID" value="NZ_BSFI01000020.1"/>
</dbReference>
<protein>
    <submittedName>
        <fullName evidence="3">Response regulator</fullName>
    </submittedName>
</protein>
<dbReference type="Proteomes" id="UP001143372">
    <property type="component" value="Unassembled WGS sequence"/>
</dbReference>
<sequence>MRVLIVEDEPIIALEIESIVQDRLPQACVVCATSVSAALLLIADELCMAMLDVDVTDGKTYPLADELRLRGVPFAFVSGALTEDLPERLSHAAFVRKPFCTADILRTIDALEAIGGRVEEKE</sequence>
<feature type="domain" description="Response regulatory" evidence="2">
    <location>
        <begin position="2"/>
        <end position="112"/>
    </location>
</feature>
<gene>
    <name evidence="3" type="ORF">GCM10008179_28070</name>
</gene>
<keyword evidence="4" id="KW-1185">Reference proteome</keyword>
<dbReference type="GO" id="GO:0000160">
    <property type="term" value="P:phosphorelay signal transduction system"/>
    <property type="evidence" value="ECO:0007669"/>
    <property type="project" value="InterPro"/>
</dbReference>
<dbReference type="EMBL" id="BSFI01000020">
    <property type="protein sequence ID" value="GLK69169.1"/>
    <property type="molecule type" value="Genomic_DNA"/>
</dbReference>
<dbReference type="InterPro" id="IPR001789">
    <property type="entry name" value="Sig_transdc_resp-reg_receiver"/>
</dbReference>
<evidence type="ECO:0000313" key="4">
    <source>
        <dbReference type="Proteomes" id="UP001143372"/>
    </source>
</evidence>
<dbReference type="PROSITE" id="PS50110">
    <property type="entry name" value="RESPONSE_REGULATORY"/>
    <property type="match status" value="1"/>
</dbReference>
<name>A0A9W6J4G1_9HYPH</name>
<organism evidence="3 4">
    <name type="scientific">Hansschlegelia plantiphila</name>
    <dbReference type="NCBI Taxonomy" id="374655"/>
    <lineage>
        <taxon>Bacteria</taxon>
        <taxon>Pseudomonadati</taxon>
        <taxon>Pseudomonadota</taxon>
        <taxon>Alphaproteobacteria</taxon>
        <taxon>Hyphomicrobiales</taxon>
        <taxon>Methylopilaceae</taxon>
        <taxon>Hansschlegelia</taxon>
    </lineage>
</organism>
<reference evidence="3" key="2">
    <citation type="submission" date="2023-01" db="EMBL/GenBank/DDBJ databases">
        <authorList>
            <person name="Sun Q."/>
            <person name="Evtushenko L."/>
        </authorList>
    </citation>
    <scope>NUCLEOTIDE SEQUENCE</scope>
    <source>
        <strain evidence="3">VKM B-2347</strain>
    </source>
</reference>
<dbReference type="AlphaFoldDB" id="A0A9W6J4G1"/>
<dbReference type="Gene3D" id="3.40.50.2300">
    <property type="match status" value="1"/>
</dbReference>
<dbReference type="SUPFAM" id="SSF52172">
    <property type="entry name" value="CheY-like"/>
    <property type="match status" value="1"/>
</dbReference>
<evidence type="ECO:0000256" key="1">
    <source>
        <dbReference type="PROSITE-ProRule" id="PRU00169"/>
    </source>
</evidence>
<proteinExistence type="predicted"/>